<dbReference type="EMBL" id="JAANBB010000183">
    <property type="protein sequence ID" value="KAF7547285.1"/>
    <property type="molecule type" value="Genomic_DNA"/>
</dbReference>
<dbReference type="AlphaFoldDB" id="A0A9P5LDT1"/>
<feature type="region of interest" description="Disordered" evidence="1">
    <location>
        <begin position="162"/>
        <end position="185"/>
    </location>
</feature>
<reference evidence="2" key="1">
    <citation type="submission" date="2020-03" db="EMBL/GenBank/DDBJ databases">
        <title>Draft Genome Sequence of Cylindrodendrum hubeiense.</title>
        <authorList>
            <person name="Buettner E."/>
            <person name="Kellner H."/>
        </authorList>
    </citation>
    <scope>NUCLEOTIDE SEQUENCE</scope>
    <source>
        <strain evidence="2">IHI 201604</strain>
    </source>
</reference>
<organism evidence="2 3">
    <name type="scientific">Cylindrodendrum hubeiense</name>
    <dbReference type="NCBI Taxonomy" id="595255"/>
    <lineage>
        <taxon>Eukaryota</taxon>
        <taxon>Fungi</taxon>
        <taxon>Dikarya</taxon>
        <taxon>Ascomycota</taxon>
        <taxon>Pezizomycotina</taxon>
        <taxon>Sordariomycetes</taxon>
        <taxon>Hypocreomycetidae</taxon>
        <taxon>Hypocreales</taxon>
        <taxon>Nectriaceae</taxon>
        <taxon>Cylindrodendrum</taxon>
    </lineage>
</organism>
<gene>
    <name evidence="2" type="ORF">G7Z17_g7839</name>
</gene>
<feature type="compositionally biased region" description="Polar residues" evidence="1">
    <location>
        <begin position="166"/>
        <end position="185"/>
    </location>
</feature>
<evidence type="ECO:0000313" key="3">
    <source>
        <dbReference type="Proteomes" id="UP000722485"/>
    </source>
</evidence>
<accession>A0A9P5LDT1</accession>
<dbReference type="Proteomes" id="UP000722485">
    <property type="component" value="Unassembled WGS sequence"/>
</dbReference>
<keyword evidence="3" id="KW-1185">Reference proteome</keyword>
<proteinExistence type="predicted"/>
<name>A0A9P5LDT1_9HYPO</name>
<protein>
    <submittedName>
        <fullName evidence="2">Uncharacterized protein</fullName>
    </submittedName>
</protein>
<evidence type="ECO:0000313" key="2">
    <source>
        <dbReference type="EMBL" id="KAF7547285.1"/>
    </source>
</evidence>
<comment type="caution">
    <text evidence="2">The sequence shown here is derived from an EMBL/GenBank/DDBJ whole genome shotgun (WGS) entry which is preliminary data.</text>
</comment>
<feature type="region of interest" description="Disordered" evidence="1">
    <location>
        <begin position="1"/>
        <end position="27"/>
    </location>
</feature>
<sequence>MGLQSVPVVRGNGPAEHTADGNIAGTGEKDTACVPGPGHQREWVAASVPGQRGLPSNRDGGFLSPVDYRPWPAVFAAADVGTEGNPKEAPCSVFGVTARPGARAWLAWLLSLWALHSSAPQMTPVAMDPSAVPTSGVSLAAAFDEDSGGPFEGLTLREADGEIELSSDTPTTLARSSTVPLPSPD</sequence>
<evidence type="ECO:0000256" key="1">
    <source>
        <dbReference type="SAM" id="MobiDB-lite"/>
    </source>
</evidence>